<dbReference type="SUPFAM" id="SSF101478">
    <property type="entry name" value="ADP-ribosylglycohydrolase"/>
    <property type="match status" value="1"/>
</dbReference>
<accession>A0A0S4QPP4</accession>
<feature type="binding site" evidence="3">
    <location>
        <position position="275"/>
    </location>
    <ligand>
        <name>Mg(2+)</name>
        <dbReference type="ChEBI" id="CHEBI:18420"/>
        <label>1</label>
    </ligand>
</feature>
<proteinExistence type="inferred from homology"/>
<dbReference type="InterPro" id="IPR005502">
    <property type="entry name" value="Ribosyl_crysJ1"/>
</dbReference>
<protein>
    <submittedName>
        <fullName evidence="4">ADP-ribosylglycohydrolase</fullName>
    </submittedName>
</protein>
<keyword evidence="5" id="KW-1185">Reference proteome</keyword>
<feature type="binding site" evidence="3">
    <location>
        <position position="59"/>
    </location>
    <ligand>
        <name>Mg(2+)</name>
        <dbReference type="ChEBI" id="CHEBI:18420"/>
        <label>1</label>
    </ligand>
</feature>
<keyword evidence="3" id="KW-0479">Metal-binding</keyword>
<dbReference type="GO" id="GO:0016787">
    <property type="term" value="F:hydrolase activity"/>
    <property type="evidence" value="ECO:0007669"/>
    <property type="project" value="UniProtKB-KW"/>
</dbReference>
<dbReference type="PANTHER" id="PTHR16222:SF24">
    <property type="entry name" value="ADP-RIBOSYLHYDROLASE ARH3"/>
    <property type="match status" value="1"/>
</dbReference>
<feature type="binding site" evidence="3">
    <location>
        <position position="278"/>
    </location>
    <ligand>
        <name>Mg(2+)</name>
        <dbReference type="ChEBI" id="CHEBI:18420"/>
        <label>1</label>
    </ligand>
</feature>
<organism evidence="4 5">
    <name type="scientific">Parafrankia irregularis</name>
    <dbReference type="NCBI Taxonomy" id="795642"/>
    <lineage>
        <taxon>Bacteria</taxon>
        <taxon>Bacillati</taxon>
        <taxon>Actinomycetota</taxon>
        <taxon>Actinomycetes</taxon>
        <taxon>Frankiales</taxon>
        <taxon>Frankiaceae</taxon>
        <taxon>Parafrankia</taxon>
    </lineage>
</organism>
<evidence type="ECO:0000313" key="4">
    <source>
        <dbReference type="EMBL" id="CUU56888.1"/>
    </source>
</evidence>
<feature type="binding site" evidence="3">
    <location>
        <position position="60"/>
    </location>
    <ligand>
        <name>Mg(2+)</name>
        <dbReference type="ChEBI" id="CHEBI:18420"/>
        <label>1</label>
    </ligand>
</feature>
<evidence type="ECO:0000256" key="2">
    <source>
        <dbReference type="ARBA" id="ARBA00022801"/>
    </source>
</evidence>
<evidence type="ECO:0000256" key="1">
    <source>
        <dbReference type="ARBA" id="ARBA00010702"/>
    </source>
</evidence>
<dbReference type="PANTHER" id="PTHR16222">
    <property type="entry name" value="ADP-RIBOSYLGLYCOHYDROLASE"/>
    <property type="match status" value="1"/>
</dbReference>
<dbReference type="InterPro" id="IPR036705">
    <property type="entry name" value="Ribosyl_crysJ1_sf"/>
</dbReference>
<sequence length="323" mass="32268">MTITALERVHGALLGLAAGDALGATLEFMSPGEIRRRHGVHTEITGGGPFGWRPGQGTDDTDLTIAVARAYAGSGGYQLGAVIEHIMRWYDGRPRDIGGMTAASLRRIAAGEDPLTAGAAATAAAGGGGAGNGSLMRALATGLARVEPELCSREAAEISAVTHADPRCVQACVAYTAIVSALVDGAPVGAALRSGGDAVAALGADQAAGAGARAGSDVGGAAEVVAALATPATIGLTELPTTGYVVHSLAVAVWAIQQPAPLEELLVDVVNRGDDSDTTGAIAGGLLGARDGVGAVPPRWAERLEYATEIAHLAPALHTLRQG</sequence>
<dbReference type="GO" id="GO:0046872">
    <property type="term" value="F:metal ion binding"/>
    <property type="evidence" value="ECO:0007669"/>
    <property type="project" value="UniProtKB-KW"/>
</dbReference>
<dbReference type="InterPro" id="IPR050792">
    <property type="entry name" value="ADP-ribosylglycohydrolase"/>
</dbReference>
<dbReference type="Proteomes" id="UP000198802">
    <property type="component" value="Unassembled WGS sequence"/>
</dbReference>
<dbReference type="EMBL" id="FAOZ01000009">
    <property type="protein sequence ID" value="CUU56888.1"/>
    <property type="molecule type" value="Genomic_DNA"/>
</dbReference>
<dbReference type="Pfam" id="PF03747">
    <property type="entry name" value="ADP_ribosyl_GH"/>
    <property type="match status" value="1"/>
</dbReference>
<comment type="similarity">
    <text evidence="1">Belongs to the ADP-ribosylglycohydrolase family.</text>
</comment>
<feature type="binding site" evidence="3">
    <location>
        <position position="58"/>
    </location>
    <ligand>
        <name>Mg(2+)</name>
        <dbReference type="ChEBI" id="CHEBI:18420"/>
        <label>1</label>
    </ligand>
</feature>
<keyword evidence="3" id="KW-0460">Magnesium</keyword>
<feature type="binding site" evidence="3">
    <location>
        <position position="277"/>
    </location>
    <ligand>
        <name>Mg(2+)</name>
        <dbReference type="ChEBI" id="CHEBI:18420"/>
        <label>1</label>
    </ligand>
</feature>
<keyword evidence="2 4" id="KW-0378">Hydrolase</keyword>
<dbReference type="AlphaFoldDB" id="A0A0S4QPP4"/>
<name>A0A0S4QPP4_9ACTN</name>
<gene>
    <name evidence="4" type="ORF">Ga0074812_109108</name>
</gene>
<dbReference type="RefSeq" id="WP_091277738.1">
    <property type="nucleotide sequence ID" value="NZ_FAOZ01000009.1"/>
</dbReference>
<comment type="cofactor">
    <cofactor evidence="3">
        <name>Mg(2+)</name>
        <dbReference type="ChEBI" id="CHEBI:18420"/>
    </cofactor>
    <text evidence="3">Binds 2 magnesium ions per subunit.</text>
</comment>
<dbReference type="Gene3D" id="1.10.4080.10">
    <property type="entry name" value="ADP-ribosylation/Crystallin J1"/>
    <property type="match status" value="1"/>
</dbReference>
<evidence type="ECO:0000256" key="3">
    <source>
        <dbReference type="PIRSR" id="PIRSR605502-1"/>
    </source>
</evidence>
<reference evidence="5" key="1">
    <citation type="submission" date="2015-11" db="EMBL/GenBank/DDBJ databases">
        <authorList>
            <person name="Varghese N."/>
        </authorList>
    </citation>
    <scope>NUCLEOTIDE SEQUENCE [LARGE SCALE GENOMIC DNA]</scope>
    <source>
        <strain evidence="5">DSM 45899</strain>
    </source>
</reference>
<evidence type="ECO:0000313" key="5">
    <source>
        <dbReference type="Proteomes" id="UP000198802"/>
    </source>
</evidence>